<evidence type="ECO:0000256" key="4">
    <source>
        <dbReference type="SAM" id="SignalP"/>
    </source>
</evidence>
<sequence length="527" mass="55118">MRGSNTYERSWRPAFHVVVSAFVIAFTVILASPMAHAAAVTATLAVTSQWNTGFVANYKIVNSGSAQLTEWRVEFDLPADESITNVWSSKLAQSETHFVLTPEDYNRTIAPGGSISIGFQAALTGAYSPPANCLVNGQPCTAGSTPSTTTTTTTTATTTPTTTTTTTTTPTTTTTTTGSATPGAATATLSVTSQWSTGFVANYNIANPGAAQLTGWKLEFDLPAGESITNAWSSKLAQSGTHYVLTPESYNSTIAPGNSVTVGFQAAQTDAYAPPANCLLNGQSCTGGSASTSQSTTPTTTTSTTTGGTQICDQFGTTTIGGAYVVQNNRWGTSAAQCINVTANGFAITKEDGSAPTNGAPLSYPSVYLGCHYSNCSPGSRLPAQLSQLITANSSISYSYASGTYDAAYDIWLDPTPKKDGVNQMEIMIWFNRQGSIQPVGAKVGTTTIGGRNWDVWQGSNGSNNVISYVAPTPINSWSFSVLDFVSDVRNRGVITNSWYLTSIQAGFEPWNGGVGLAVNSFSATVN</sequence>
<feature type="signal peptide" evidence="4">
    <location>
        <begin position="1"/>
        <end position="37"/>
    </location>
</feature>
<feature type="region of interest" description="Disordered" evidence="3">
    <location>
        <begin position="288"/>
        <end position="308"/>
    </location>
</feature>
<keyword evidence="2" id="KW-0119">Carbohydrate metabolism</keyword>
<keyword evidence="7" id="KW-1185">Reference proteome</keyword>
<dbReference type="InterPro" id="IPR012291">
    <property type="entry name" value="CBM2_carb-bd_dom_sf"/>
</dbReference>
<organism evidence="6 7">
    <name type="scientific">Mycobacterium innocens</name>
    <dbReference type="NCBI Taxonomy" id="2341083"/>
    <lineage>
        <taxon>Bacteria</taxon>
        <taxon>Bacillati</taxon>
        <taxon>Actinomycetota</taxon>
        <taxon>Actinomycetes</taxon>
        <taxon>Mycobacteriales</taxon>
        <taxon>Mycobacteriaceae</taxon>
        <taxon>Mycobacterium</taxon>
    </lineage>
</organism>
<feature type="chain" id="PRO_5019852195" evidence="4">
    <location>
        <begin position="38"/>
        <end position="527"/>
    </location>
</feature>
<dbReference type="SMART" id="SM00637">
    <property type="entry name" value="CBD_II"/>
    <property type="match status" value="2"/>
</dbReference>
<dbReference type="EMBL" id="UPHQ01000246">
    <property type="protein sequence ID" value="VBA43528.1"/>
    <property type="molecule type" value="Genomic_DNA"/>
</dbReference>
<dbReference type="EC" id="3.2.1.4" evidence="6"/>
<gene>
    <name evidence="6" type="primary">celD</name>
    <name evidence="6" type="ORF">LAUMK13_04573</name>
</gene>
<dbReference type="Proteomes" id="UP000267289">
    <property type="component" value="Unassembled WGS sequence"/>
</dbReference>
<evidence type="ECO:0000313" key="7">
    <source>
        <dbReference type="Proteomes" id="UP000267289"/>
    </source>
</evidence>
<keyword evidence="2 6" id="KW-0378">Hydrolase</keyword>
<feature type="domain" description="CBM2" evidence="5">
    <location>
        <begin position="33"/>
        <end position="143"/>
    </location>
</feature>
<dbReference type="SUPFAM" id="SSF49384">
    <property type="entry name" value="Carbohydrate-binding domain"/>
    <property type="match status" value="2"/>
</dbReference>
<evidence type="ECO:0000256" key="1">
    <source>
        <dbReference type="ARBA" id="ARBA00005519"/>
    </source>
</evidence>
<dbReference type="GO" id="GO:0030247">
    <property type="term" value="F:polysaccharide binding"/>
    <property type="evidence" value="ECO:0007669"/>
    <property type="project" value="UniProtKB-UniRule"/>
</dbReference>
<dbReference type="InterPro" id="IPR002594">
    <property type="entry name" value="GH12"/>
</dbReference>
<dbReference type="GO" id="GO:0000272">
    <property type="term" value="P:polysaccharide catabolic process"/>
    <property type="evidence" value="ECO:0007669"/>
    <property type="project" value="UniProtKB-KW"/>
</dbReference>
<evidence type="ECO:0000256" key="3">
    <source>
        <dbReference type="SAM" id="MobiDB-lite"/>
    </source>
</evidence>
<feature type="region of interest" description="Disordered" evidence="3">
    <location>
        <begin position="142"/>
        <end position="182"/>
    </location>
</feature>
<dbReference type="InterPro" id="IPR013319">
    <property type="entry name" value="GH11/12"/>
</dbReference>
<keyword evidence="2" id="KW-0624">Polysaccharide degradation</keyword>
<dbReference type="AlphaFoldDB" id="A0A498QB74"/>
<dbReference type="Gene3D" id="2.60.40.290">
    <property type="match status" value="2"/>
</dbReference>
<accession>A0A498QB74</accession>
<keyword evidence="2 6" id="KW-0326">Glycosidase</keyword>
<proteinExistence type="inferred from homology"/>
<feature type="domain" description="CBM2" evidence="5">
    <location>
        <begin position="178"/>
        <end position="288"/>
    </location>
</feature>
<dbReference type="SUPFAM" id="SSF49899">
    <property type="entry name" value="Concanavalin A-like lectins/glucanases"/>
    <property type="match status" value="1"/>
</dbReference>
<evidence type="ECO:0000259" key="5">
    <source>
        <dbReference type="PROSITE" id="PS51173"/>
    </source>
</evidence>
<dbReference type="InterPro" id="IPR008965">
    <property type="entry name" value="CBM2/CBM3_carb-bd_dom_sf"/>
</dbReference>
<dbReference type="Pfam" id="PF01670">
    <property type="entry name" value="Glyco_hydro_12"/>
    <property type="match status" value="1"/>
</dbReference>
<dbReference type="PROSITE" id="PS51173">
    <property type="entry name" value="CBM2"/>
    <property type="match status" value="2"/>
</dbReference>
<dbReference type="GO" id="GO:0008810">
    <property type="term" value="F:cellulase activity"/>
    <property type="evidence" value="ECO:0007669"/>
    <property type="project" value="UniProtKB-EC"/>
</dbReference>
<dbReference type="Pfam" id="PF00553">
    <property type="entry name" value="CBM_2"/>
    <property type="match status" value="2"/>
</dbReference>
<protein>
    <submittedName>
        <fullName evidence="6">Endoglucanase E-4</fullName>
        <ecNumber evidence="6">3.2.1.4</ecNumber>
    </submittedName>
</protein>
<dbReference type="PANTHER" id="PTHR34002:SF9">
    <property type="entry name" value="XYLOGLUCAN-SPECIFIC ENDO-BETA-1,4-GLUCANASE A"/>
    <property type="match status" value="1"/>
</dbReference>
<name>A0A498QB74_9MYCO</name>
<dbReference type="InterPro" id="IPR013320">
    <property type="entry name" value="ConA-like_dom_sf"/>
</dbReference>
<dbReference type="Gene3D" id="2.60.120.180">
    <property type="match status" value="1"/>
</dbReference>
<dbReference type="InterPro" id="IPR001919">
    <property type="entry name" value="CBD2"/>
</dbReference>
<comment type="similarity">
    <text evidence="1 2">Belongs to the glycosyl hydrolase 12 (cellulase H) family.</text>
</comment>
<evidence type="ECO:0000256" key="2">
    <source>
        <dbReference type="RuleBase" id="RU361163"/>
    </source>
</evidence>
<reference evidence="6 7" key="1">
    <citation type="submission" date="2018-09" db="EMBL/GenBank/DDBJ databases">
        <authorList>
            <person name="Tagini F."/>
        </authorList>
    </citation>
    <scope>NUCLEOTIDE SEQUENCE [LARGE SCALE GENOMIC DNA]</scope>
    <source>
        <strain evidence="6 7">MK13</strain>
    </source>
</reference>
<dbReference type="PANTHER" id="PTHR34002">
    <property type="entry name" value="BLR1656 PROTEIN"/>
    <property type="match status" value="1"/>
</dbReference>
<evidence type="ECO:0000313" key="6">
    <source>
        <dbReference type="EMBL" id="VBA43528.1"/>
    </source>
</evidence>
<keyword evidence="4" id="KW-0732">Signal</keyword>